<dbReference type="PROSITE" id="PS50858">
    <property type="entry name" value="BSD"/>
    <property type="match status" value="1"/>
</dbReference>
<dbReference type="InterPro" id="IPR013057">
    <property type="entry name" value="AA_transpt_TM"/>
</dbReference>
<dbReference type="OrthoDB" id="1684102at2759"/>
<keyword evidence="2 6" id="KW-0812">Transmembrane</keyword>
<accession>A0A814X9S3</accession>
<feature type="compositionally biased region" description="Basic and acidic residues" evidence="5">
    <location>
        <begin position="723"/>
        <end position="755"/>
    </location>
</feature>
<evidence type="ECO:0000259" key="7">
    <source>
        <dbReference type="PROSITE" id="PS50858"/>
    </source>
</evidence>
<comment type="subcellular location">
    <subcellularLocation>
        <location evidence="1">Membrane</location>
        <topology evidence="1">Multi-pass membrane protein</topology>
    </subcellularLocation>
</comment>
<evidence type="ECO:0000256" key="1">
    <source>
        <dbReference type="ARBA" id="ARBA00004141"/>
    </source>
</evidence>
<dbReference type="AlphaFoldDB" id="A0A814X9S3"/>
<keyword evidence="10" id="KW-1185">Reference proteome</keyword>
<dbReference type="Proteomes" id="UP000663828">
    <property type="component" value="Unassembled WGS sequence"/>
</dbReference>
<dbReference type="EMBL" id="CAJNOR010004100">
    <property type="protein sequence ID" value="CAF1475132.1"/>
    <property type="molecule type" value="Genomic_DNA"/>
</dbReference>
<gene>
    <name evidence="8" type="ORF">EDS130_LOCUS25980</name>
    <name evidence="9" type="ORF">XAT740_LOCUS38212</name>
</gene>
<evidence type="ECO:0000256" key="4">
    <source>
        <dbReference type="ARBA" id="ARBA00023136"/>
    </source>
</evidence>
<feature type="transmembrane region" description="Helical" evidence="6">
    <location>
        <begin position="88"/>
        <end position="107"/>
    </location>
</feature>
<feature type="transmembrane region" description="Helical" evidence="6">
    <location>
        <begin position="281"/>
        <end position="299"/>
    </location>
</feature>
<feature type="compositionally biased region" description="Acidic residues" evidence="5">
    <location>
        <begin position="810"/>
        <end position="819"/>
    </location>
</feature>
<dbReference type="Pfam" id="PF01490">
    <property type="entry name" value="Aa_trans"/>
    <property type="match status" value="1"/>
</dbReference>
<evidence type="ECO:0000313" key="11">
    <source>
        <dbReference type="Proteomes" id="UP000663852"/>
    </source>
</evidence>
<comment type="caution">
    <text evidence="8">The sequence shown here is derived from an EMBL/GenBank/DDBJ whole genome shotgun (WGS) entry which is preliminary data.</text>
</comment>
<dbReference type="InterPro" id="IPR005607">
    <property type="entry name" value="BSD_dom"/>
</dbReference>
<dbReference type="InterPro" id="IPR035925">
    <property type="entry name" value="BSD_dom_sf"/>
</dbReference>
<evidence type="ECO:0000256" key="6">
    <source>
        <dbReference type="SAM" id="Phobius"/>
    </source>
</evidence>
<feature type="compositionally biased region" description="Acidic residues" evidence="5">
    <location>
        <begin position="688"/>
        <end position="704"/>
    </location>
</feature>
<feature type="transmembrane region" description="Helical" evidence="6">
    <location>
        <begin position="239"/>
        <end position="261"/>
    </location>
</feature>
<keyword evidence="3 6" id="KW-1133">Transmembrane helix</keyword>
<proteinExistence type="predicted"/>
<feature type="region of interest" description="Disordered" evidence="5">
    <location>
        <begin position="723"/>
        <end position="819"/>
    </location>
</feature>
<feature type="region of interest" description="Disordered" evidence="5">
    <location>
        <begin position="682"/>
        <end position="711"/>
    </location>
</feature>
<feature type="transmembrane region" description="Helical" evidence="6">
    <location>
        <begin position="405"/>
        <end position="422"/>
    </location>
</feature>
<feature type="transmembrane region" description="Helical" evidence="6">
    <location>
        <begin position="428"/>
        <end position="453"/>
    </location>
</feature>
<dbReference type="PANTHER" id="PTHR22950">
    <property type="entry name" value="AMINO ACID TRANSPORTER"/>
    <property type="match status" value="1"/>
</dbReference>
<dbReference type="GO" id="GO:0005774">
    <property type="term" value="C:vacuolar membrane"/>
    <property type="evidence" value="ECO:0007669"/>
    <property type="project" value="TreeGrafter"/>
</dbReference>
<keyword evidence="4 6" id="KW-0472">Membrane</keyword>
<name>A0A814X9S3_ADIRI</name>
<evidence type="ECO:0000256" key="5">
    <source>
        <dbReference type="SAM" id="MobiDB-lite"/>
    </source>
</evidence>
<dbReference type="GO" id="GO:0015179">
    <property type="term" value="F:L-amino acid transmembrane transporter activity"/>
    <property type="evidence" value="ECO:0007669"/>
    <property type="project" value="TreeGrafter"/>
</dbReference>
<evidence type="ECO:0000313" key="10">
    <source>
        <dbReference type="Proteomes" id="UP000663828"/>
    </source>
</evidence>
<feature type="transmembrane region" description="Helical" evidence="6">
    <location>
        <begin position="173"/>
        <end position="195"/>
    </location>
</feature>
<dbReference type="SMART" id="SM00751">
    <property type="entry name" value="BSD"/>
    <property type="match status" value="1"/>
</dbReference>
<feature type="transmembrane region" description="Helical" evidence="6">
    <location>
        <begin position="215"/>
        <end position="232"/>
    </location>
</feature>
<feature type="domain" description="BSD" evidence="7">
    <location>
        <begin position="612"/>
        <end position="664"/>
    </location>
</feature>
<feature type="transmembrane region" description="Helical" evidence="6">
    <location>
        <begin position="465"/>
        <end position="487"/>
    </location>
</feature>
<feature type="compositionally biased region" description="Low complexity" evidence="5">
    <location>
        <begin position="789"/>
        <end position="802"/>
    </location>
</feature>
<dbReference type="EMBL" id="CAJNOJ010000156">
    <property type="protein sequence ID" value="CAF1212883.1"/>
    <property type="molecule type" value="Genomic_DNA"/>
</dbReference>
<dbReference type="PANTHER" id="PTHR22950:SF349">
    <property type="entry name" value="AMINO ACID TRANSPORTER TRANSMEMBRANE DOMAIN-CONTAINING PROTEIN"/>
    <property type="match status" value="1"/>
</dbReference>
<feature type="transmembrane region" description="Helical" evidence="6">
    <location>
        <begin position="362"/>
        <end position="384"/>
    </location>
</feature>
<protein>
    <recommendedName>
        <fullName evidence="7">BSD domain-containing protein</fullName>
    </recommendedName>
</protein>
<dbReference type="Pfam" id="PF03909">
    <property type="entry name" value="BSD"/>
    <property type="match status" value="1"/>
</dbReference>
<evidence type="ECO:0000313" key="8">
    <source>
        <dbReference type="EMBL" id="CAF1212883.1"/>
    </source>
</evidence>
<feature type="transmembrane region" description="Helical" evidence="6">
    <location>
        <begin position="113"/>
        <end position="134"/>
    </location>
</feature>
<evidence type="ECO:0000256" key="3">
    <source>
        <dbReference type="ARBA" id="ARBA00022989"/>
    </source>
</evidence>
<sequence length="819" mass="92390">MADSHVPTPRESQTEILTKVPDVRTSTPITDASISEKVDLPNLLKEDEILNSMASHVDENNENEAVAPLVASFAGDSTEHRTTNTETLMHLIKGNIGAGILAFPYALSKAGLVFGSIAFWIIGAVTLYCMHQLLRCHEHYRHHTSRTKCDFGDIMRYTLETCRWRVAQRYAKLGKFVIDGFIVLIQLGFCCVYFVFVPASIKQVVDYYTPNSPVIQIYQLIMLVLVIGFSMIRSLKVLAPFSLAANVISLGGLCIIMQYVIRSHLPLDKLPKVTPPEEWPVFFASAMYVFEGIALVLPVRQKMKEPEAYGGFNGVLNTGMYLVTILYFFVGFFGYIRYGSDARGSISLNLPNDNKLYQFTKIMYAVAIFLTYNLQFYVPFTLLWPRVCRKVLYKYNERTKAKFEHVFRIGLIVVTFAVAALIPNLGLVISLVGAVASTALSVIFPPICETITFWPNRLGRFKWQLIFNICIILFGFYVFIAGTSLSISNIVACIHFSNMTSWLTSALQTVRDKSADALEFVRRDLTEFTTVVKNDTESYIAKIKSQEVGDLGINRFVSKISGADKTEENTEKSSSLKPSFDRIHSELTRLQNDESTYLTDPVQTEAYETWRQTSEFNVDDRKGDIAQLLIDAPHVRSFYANLVPAQTTHVDFWSRYYFRMHQLEEEEARRTQLLRRAHEICSETNDNAGEDDANDWDEPEENTSDEAAKTTEESLAVIAPVEHHEEQQETIHTDSSFEKSTNERSESDTGDSWDREFDETDVTSVPLPSTSDVDPLTQSAETVTSDNLSASTTTTAAATASSTEKKNANEFDDEWEAWS</sequence>
<organism evidence="8 11">
    <name type="scientific">Adineta ricciae</name>
    <name type="common">Rotifer</name>
    <dbReference type="NCBI Taxonomy" id="249248"/>
    <lineage>
        <taxon>Eukaryota</taxon>
        <taxon>Metazoa</taxon>
        <taxon>Spiralia</taxon>
        <taxon>Gnathifera</taxon>
        <taxon>Rotifera</taxon>
        <taxon>Eurotatoria</taxon>
        <taxon>Bdelloidea</taxon>
        <taxon>Adinetida</taxon>
        <taxon>Adinetidae</taxon>
        <taxon>Adineta</taxon>
    </lineage>
</organism>
<dbReference type="SUPFAM" id="SSF140383">
    <property type="entry name" value="BSD domain-like"/>
    <property type="match status" value="1"/>
</dbReference>
<dbReference type="Proteomes" id="UP000663852">
    <property type="component" value="Unassembled WGS sequence"/>
</dbReference>
<evidence type="ECO:0000256" key="2">
    <source>
        <dbReference type="ARBA" id="ARBA00022692"/>
    </source>
</evidence>
<dbReference type="Gene3D" id="1.10.3970.10">
    <property type="entry name" value="BSD domain"/>
    <property type="match status" value="1"/>
</dbReference>
<feature type="transmembrane region" description="Helical" evidence="6">
    <location>
        <begin position="320"/>
        <end position="338"/>
    </location>
</feature>
<reference evidence="8" key="1">
    <citation type="submission" date="2021-02" db="EMBL/GenBank/DDBJ databases">
        <authorList>
            <person name="Nowell W R."/>
        </authorList>
    </citation>
    <scope>NUCLEOTIDE SEQUENCE</scope>
</reference>
<feature type="compositionally biased region" description="Polar residues" evidence="5">
    <location>
        <begin position="762"/>
        <end position="788"/>
    </location>
</feature>
<evidence type="ECO:0000313" key="9">
    <source>
        <dbReference type="EMBL" id="CAF1475132.1"/>
    </source>
</evidence>